<accession>A0A976FM08</accession>
<dbReference type="Proteomes" id="UP000294530">
    <property type="component" value="Unassembled WGS sequence"/>
</dbReference>
<dbReference type="AlphaFoldDB" id="A0A976FM08"/>
<dbReference type="KEGG" id="blac:94353329"/>
<comment type="caution">
    <text evidence="1">The sequence shown here is derived from an EMBL/GenBank/DDBJ whole genome shotgun (WGS) entry which is preliminary data.</text>
</comment>
<gene>
    <name evidence="1" type="ORF">CCR75_009619</name>
</gene>
<dbReference type="EMBL" id="SHOA02000005">
    <property type="protein sequence ID" value="TDH69277.1"/>
    <property type="molecule type" value="Genomic_DNA"/>
</dbReference>
<evidence type="ECO:0000313" key="2">
    <source>
        <dbReference type="Proteomes" id="UP000294530"/>
    </source>
</evidence>
<sequence length="117" mass="13272">MASSVYLNPKEATVLVKCKNVFRLTKSFGKTSSTPIRTSRNDLFRAAIDEDDLIHNSWGSSELLSLFARRSSGIARIRSACISPKSLDLFAKSRPYKNLKLNNCFLRIVEQNLYLEK</sequence>
<organism evidence="1 2">
    <name type="scientific">Bremia lactucae</name>
    <name type="common">Lettuce downy mildew</name>
    <dbReference type="NCBI Taxonomy" id="4779"/>
    <lineage>
        <taxon>Eukaryota</taxon>
        <taxon>Sar</taxon>
        <taxon>Stramenopiles</taxon>
        <taxon>Oomycota</taxon>
        <taxon>Peronosporomycetes</taxon>
        <taxon>Peronosporales</taxon>
        <taxon>Peronosporaceae</taxon>
        <taxon>Bremia</taxon>
    </lineage>
</organism>
<protein>
    <submittedName>
        <fullName evidence="1">Uncharacterized protein</fullName>
    </submittedName>
</protein>
<dbReference type="GeneID" id="94353329"/>
<proteinExistence type="predicted"/>
<dbReference type="RefSeq" id="XP_067818776.1">
    <property type="nucleotide sequence ID" value="XM_067967658.1"/>
</dbReference>
<keyword evidence="2" id="KW-1185">Reference proteome</keyword>
<evidence type="ECO:0000313" key="1">
    <source>
        <dbReference type="EMBL" id="TDH69277.1"/>
    </source>
</evidence>
<reference evidence="1 2" key="1">
    <citation type="journal article" date="2021" name="Genome Biol.">
        <title>AFLAP: assembly-free linkage analysis pipeline using k-mers from genome sequencing data.</title>
        <authorList>
            <person name="Fletcher K."/>
            <person name="Zhang L."/>
            <person name="Gil J."/>
            <person name="Han R."/>
            <person name="Cavanaugh K."/>
            <person name="Michelmore R."/>
        </authorList>
    </citation>
    <scope>NUCLEOTIDE SEQUENCE [LARGE SCALE GENOMIC DNA]</scope>
    <source>
        <strain evidence="1 2">SF5</strain>
    </source>
</reference>
<name>A0A976FM08_BRELC</name>